<keyword evidence="7" id="KW-0325">Glycoprotein</keyword>
<dbReference type="PROSITE" id="PS00132">
    <property type="entry name" value="CARBOXYPEPT_ZN_1"/>
    <property type="match status" value="1"/>
</dbReference>
<dbReference type="InterPro" id="IPR050753">
    <property type="entry name" value="Peptidase_M14_domain"/>
</dbReference>
<dbReference type="SUPFAM" id="SSF53187">
    <property type="entry name" value="Zn-dependent exopeptidases"/>
    <property type="match status" value="1"/>
</dbReference>
<dbReference type="Gene3D" id="2.60.40.1120">
    <property type="entry name" value="Carboxypeptidase-like, regulatory domain"/>
    <property type="match status" value="1"/>
</dbReference>
<keyword evidence="6" id="KW-0862">Zinc</keyword>
<dbReference type="GO" id="GO:0005615">
    <property type="term" value="C:extracellular space"/>
    <property type="evidence" value="ECO:0007669"/>
    <property type="project" value="TreeGrafter"/>
</dbReference>
<dbReference type="OrthoDB" id="10249045at2759"/>
<dbReference type="GO" id="GO:0006518">
    <property type="term" value="P:peptide metabolic process"/>
    <property type="evidence" value="ECO:0007669"/>
    <property type="project" value="TreeGrafter"/>
</dbReference>
<dbReference type="EMBL" id="LUCM01003229">
    <property type="protein sequence ID" value="KAA0196140.1"/>
    <property type="molecule type" value="Genomic_DNA"/>
</dbReference>
<keyword evidence="12" id="KW-1185">Reference proteome</keyword>
<dbReference type="GO" id="GO:0008270">
    <property type="term" value="F:zinc ion binding"/>
    <property type="evidence" value="ECO:0007669"/>
    <property type="project" value="InterPro"/>
</dbReference>
<evidence type="ECO:0000313" key="12">
    <source>
        <dbReference type="Proteomes" id="UP000728185"/>
    </source>
</evidence>
<sequence length="481" mass="54550">MRIILLLISLQCLASENWTKQHTNGEISAFLTEINKECPDISRVYLLDDEGDQRTTGGNNLTVIVFGRDVFSETPGIPEFKFIANMHGNEAVGRELLLRLASDICKGWRNMDPKINQLVTLTRIHLLPSMNPDGWYKAFTSEERLREDIGRSNANDVDLNRNFPDLDTKAFEAALNNDSTDHLYRYRDEKQKNRLQKETRMIMQWLDQINFVLSANIHGGDLVANYPYDSSPSGLAIPSKTPDHEIFLELAHSYADFNEQMRAGINASPEFDKDFKQGTVNGADWYPITGSMQDYNYLATNAFELTLEVAIPKFPPAEELPKYWQENREAMYNFMAQVHRGIKGSIKGFDGRTLKPLANAVVSVTNITNSAKATPISHNIWSGSNGYYYRLLNKGQYAITFRMDGYEPAIACVKIDHVPNWNKDLQEAKILNAVLFKSHVDPTQQPLDKIDSNSTITSYGDSRCGDLGWRIEAQQLALEVY</sequence>
<accession>A0A8E0VNU3</accession>
<protein>
    <submittedName>
        <fullName evidence="11">Carboxypeptidase E</fullName>
    </submittedName>
</protein>
<dbReference type="PROSITE" id="PS52035">
    <property type="entry name" value="PEPTIDASE_M14"/>
    <property type="match status" value="1"/>
</dbReference>
<comment type="cofactor">
    <cofactor evidence="1">
        <name>Zn(2+)</name>
        <dbReference type="ChEBI" id="CHEBI:29105"/>
    </cofactor>
</comment>
<dbReference type="AlphaFoldDB" id="A0A8E0VNU3"/>
<dbReference type="SUPFAM" id="SSF49464">
    <property type="entry name" value="Carboxypeptidase regulatory domain-like"/>
    <property type="match status" value="1"/>
</dbReference>
<keyword evidence="4" id="KW-0479">Metal-binding</keyword>
<evidence type="ECO:0000256" key="2">
    <source>
        <dbReference type="ARBA" id="ARBA00005988"/>
    </source>
</evidence>
<evidence type="ECO:0000256" key="5">
    <source>
        <dbReference type="ARBA" id="ARBA00022801"/>
    </source>
</evidence>
<dbReference type="InterPro" id="IPR000834">
    <property type="entry name" value="Peptidase_M14"/>
</dbReference>
<dbReference type="CDD" id="cd11308">
    <property type="entry name" value="Peptidase_M14NE-CP-C_like"/>
    <property type="match status" value="1"/>
</dbReference>
<dbReference type="Proteomes" id="UP000728185">
    <property type="component" value="Unassembled WGS sequence"/>
</dbReference>
<evidence type="ECO:0000256" key="4">
    <source>
        <dbReference type="ARBA" id="ARBA00022723"/>
    </source>
</evidence>
<comment type="caution">
    <text evidence="11">The sequence shown here is derived from an EMBL/GenBank/DDBJ whole genome shotgun (WGS) entry which is preliminary data.</text>
</comment>
<feature type="domain" description="Peptidase M14" evidence="10">
    <location>
        <begin position="20"/>
        <end position="338"/>
    </location>
</feature>
<evidence type="ECO:0000259" key="10">
    <source>
        <dbReference type="PROSITE" id="PS52035"/>
    </source>
</evidence>
<evidence type="ECO:0000256" key="8">
    <source>
        <dbReference type="PROSITE-ProRule" id="PRU01379"/>
    </source>
</evidence>
<keyword evidence="3 11" id="KW-0121">Carboxypeptidase</keyword>
<reference evidence="11" key="1">
    <citation type="submission" date="2019-05" db="EMBL/GenBank/DDBJ databases">
        <title>Annotation for the trematode Fasciolopsis buski.</title>
        <authorList>
            <person name="Choi Y.-J."/>
        </authorList>
    </citation>
    <scope>NUCLEOTIDE SEQUENCE</scope>
    <source>
        <strain evidence="11">HT</strain>
        <tissue evidence="11">Whole worm</tissue>
    </source>
</reference>
<evidence type="ECO:0000256" key="6">
    <source>
        <dbReference type="ARBA" id="ARBA00022833"/>
    </source>
</evidence>
<dbReference type="InterPro" id="IPR057246">
    <property type="entry name" value="CARBOXYPEPT_ZN_1"/>
</dbReference>
<feature type="signal peptide" evidence="9">
    <location>
        <begin position="1"/>
        <end position="15"/>
    </location>
</feature>
<gene>
    <name evidence="11" type="ORF">FBUS_04318</name>
</gene>
<dbReference type="SMART" id="SM00631">
    <property type="entry name" value="Zn_pept"/>
    <property type="match status" value="1"/>
</dbReference>
<feature type="chain" id="PRO_5034001567" evidence="9">
    <location>
        <begin position="16"/>
        <end position="481"/>
    </location>
</feature>
<organism evidence="11 12">
    <name type="scientific">Fasciolopsis buskii</name>
    <dbReference type="NCBI Taxonomy" id="27845"/>
    <lineage>
        <taxon>Eukaryota</taxon>
        <taxon>Metazoa</taxon>
        <taxon>Spiralia</taxon>
        <taxon>Lophotrochozoa</taxon>
        <taxon>Platyhelminthes</taxon>
        <taxon>Trematoda</taxon>
        <taxon>Digenea</taxon>
        <taxon>Plagiorchiida</taxon>
        <taxon>Echinostomata</taxon>
        <taxon>Echinostomatoidea</taxon>
        <taxon>Fasciolidae</taxon>
        <taxon>Fasciolopsis</taxon>
    </lineage>
</organism>
<dbReference type="Pfam" id="PF00246">
    <property type="entry name" value="Peptidase_M14"/>
    <property type="match status" value="1"/>
</dbReference>
<dbReference type="InterPro" id="IPR008969">
    <property type="entry name" value="CarboxyPept-like_regulatory"/>
</dbReference>
<keyword evidence="3 11" id="KW-0645">Protease</keyword>
<dbReference type="InterPro" id="IPR057247">
    <property type="entry name" value="CARBOXYPEPT_ZN_2"/>
</dbReference>
<proteinExistence type="inferred from homology"/>
<comment type="similarity">
    <text evidence="2 8">Belongs to the peptidase M14 family.</text>
</comment>
<keyword evidence="5" id="KW-0378">Hydrolase</keyword>
<dbReference type="Gene3D" id="3.40.630.10">
    <property type="entry name" value="Zn peptidases"/>
    <property type="match status" value="1"/>
</dbReference>
<dbReference type="PROSITE" id="PS00133">
    <property type="entry name" value="CARBOXYPEPT_ZN_2"/>
    <property type="match status" value="1"/>
</dbReference>
<evidence type="ECO:0000256" key="7">
    <source>
        <dbReference type="ARBA" id="ARBA00023180"/>
    </source>
</evidence>
<dbReference type="PRINTS" id="PR00765">
    <property type="entry name" value="CRBOXYPTASEA"/>
</dbReference>
<dbReference type="PANTHER" id="PTHR11532:SF62">
    <property type="entry name" value="CARBOXYPEPTIDASE D"/>
    <property type="match status" value="1"/>
</dbReference>
<keyword evidence="9" id="KW-0732">Signal</keyword>
<dbReference type="GO" id="GO:0004181">
    <property type="term" value="F:metallocarboxypeptidase activity"/>
    <property type="evidence" value="ECO:0007669"/>
    <property type="project" value="InterPro"/>
</dbReference>
<dbReference type="PANTHER" id="PTHR11532">
    <property type="entry name" value="PROTEASE M14 CARBOXYPEPTIDASE"/>
    <property type="match status" value="1"/>
</dbReference>
<name>A0A8E0VNU3_9TREM</name>
<evidence type="ECO:0000313" key="11">
    <source>
        <dbReference type="EMBL" id="KAA0196140.1"/>
    </source>
</evidence>
<dbReference type="GO" id="GO:0016485">
    <property type="term" value="P:protein processing"/>
    <property type="evidence" value="ECO:0007669"/>
    <property type="project" value="TreeGrafter"/>
</dbReference>
<feature type="active site" description="Proton donor/acceptor" evidence="8">
    <location>
        <position position="308"/>
    </location>
</feature>
<evidence type="ECO:0000256" key="3">
    <source>
        <dbReference type="ARBA" id="ARBA00022645"/>
    </source>
</evidence>
<evidence type="ECO:0000256" key="9">
    <source>
        <dbReference type="SAM" id="SignalP"/>
    </source>
</evidence>
<evidence type="ECO:0000256" key="1">
    <source>
        <dbReference type="ARBA" id="ARBA00001947"/>
    </source>
</evidence>